<proteinExistence type="predicted"/>
<dbReference type="Proteomes" id="UP000182692">
    <property type="component" value="Unassembled WGS sequence"/>
</dbReference>
<sequence length="271" mass="31073">MGVKKIPSFHPPIITPFASRNIHYRRIFGVIFDWYALGDVTFNDSELFNGLRHLTKIYEFCCLIMIIDSLSSIGFEIRSQEWRNYKEKPFGGKPSKRPINLPNNFFTLRKDKTLVTLHYEPNIWRMKNARNGDPVAVLSANESNVNSYISPDFFIEIKNIDSKSVDFLIFDSRYSPSSSVENYSLTELIHKYFFGIHYVNENGQLGRSPTQAVWALYPKRGKKIVDSEYYSSEHSLSGSMPLLPSLGGINLRPSKLSVFQNKLALLIGKLT</sequence>
<gene>
    <name evidence="1" type="ORF">SAMN03084138_03092</name>
</gene>
<evidence type="ECO:0000313" key="1">
    <source>
        <dbReference type="EMBL" id="SFP77973.1"/>
    </source>
</evidence>
<dbReference type="AlphaFoldDB" id="A0A1I5T4N2"/>
<accession>A0A1I5T4N2</accession>
<protein>
    <submittedName>
        <fullName evidence="1">Uncharacterized protein</fullName>
    </submittedName>
</protein>
<organism evidence="1 2">
    <name type="scientific">Enterovibrio norvegicus DSM 15893</name>
    <dbReference type="NCBI Taxonomy" id="1121869"/>
    <lineage>
        <taxon>Bacteria</taxon>
        <taxon>Pseudomonadati</taxon>
        <taxon>Pseudomonadota</taxon>
        <taxon>Gammaproteobacteria</taxon>
        <taxon>Vibrionales</taxon>
        <taxon>Vibrionaceae</taxon>
        <taxon>Enterovibrio</taxon>
    </lineage>
</organism>
<dbReference type="STRING" id="1121869.SAMN03084138_03092"/>
<evidence type="ECO:0000313" key="2">
    <source>
        <dbReference type="Proteomes" id="UP000182692"/>
    </source>
</evidence>
<dbReference type="EMBL" id="FOWR01000024">
    <property type="protein sequence ID" value="SFP77973.1"/>
    <property type="molecule type" value="Genomic_DNA"/>
</dbReference>
<reference evidence="1 2" key="1">
    <citation type="submission" date="2016-10" db="EMBL/GenBank/DDBJ databases">
        <authorList>
            <person name="de Groot N.N."/>
        </authorList>
    </citation>
    <scope>NUCLEOTIDE SEQUENCE [LARGE SCALE GENOMIC DNA]</scope>
    <source>
        <strain evidence="1 2">DSM 15893</strain>
    </source>
</reference>
<name>A0A1I5T4N2_9GAMM</name>